<proteinExistence type="predicted"/>
<dbReference type="AlphaFoldDB" id="A0A0G0G801"/>
<comment type="caution">
    <text evidence="2">The sequence shown here is derived from an EMBL/GenBank/DDBJ whole genome shotgun (WGS) entry which is preliminary data.</text>
</comment>
<reference evidence="2 3" key="1">
    <citation type="journal article" date="2015" name="Nature">
        <title>rRNA introns, odd ribosomes, and small enigmatic genomes across a large radiation of phyla.</title>
        <authorList>
            <person name="Brown C.T."/>
            <person name="Hug L.A."/>
            <person name="Thomas B.C."/>
            <person name="Sharon I."/>
            <person name="Castelle C.J."/>
            <person name="Singh A."/>
            <person name="Wilkins M.J."/>
            <person name="Williams K.H."/>
            <person name="Banfield J.F."/>
        </authorList>
    </citation>
    <scope>NUCLEOTIDE SEQUENCE [LARGE SCALE GENOMIC DNA]</scope>
</reference>
<keyword evidence="1" id="KW-0812">Transmembrane</keyword>
<evidence type="ECO:0000313" key="3">
    <source>
        <dbReference type="Proteomes" id="UP000034798"/>
    </source>
</evidence>
<keyword evidence="1" id="KW-1133">Transmembrane helix</keyword>
<keyword evidence="1" id="KW-0472">Membrane</keyword>
<name>A0A0G0G801_9BACT</name>
<protein>
    <submittedName>
        <fullName evidence="2">Uncharacterized protein</fullName>
    </submittedName>
</protein>
<gene>
    <name evidence="2" type="ORF">UR91_C0034G0013</name>
</gene>
<dbReference type="Proteomes" id="UP000034798">
    <property type="component" value="Unassembled WGS sequence"/>
</dbReference>
<evidence type="ECO:0000256" key="1">
    <source>
        <dbReference type="SAM" id="Phobius"/>
    </source>
</evidence>
<dbReference type="EMBL" id="LBQZ01000034">
    <property type="protein sequence ID" value="KKP87852.1"/>
    <property type="molecule type" value="Genomic_DNA"/>
</dbReference>
<accession>A0A0G0G801</accession>
<feature type="transmembrane region" description="Helical" evidence="1">
    <location>
        <begin position="76"/>
        <end position="93"/>
    </location>
</feature>
<feature type="transmembrane region" description="Helical" evidence="1">
    <location>
        <begin position="42"/>
        <end position="64"/>
    </location>
</feature>
<feature type="transmembrane region" description="Helical" evidence="1">
    <location>
        <begin position="7"/>
        <end position="30"/>
    </location>
</feature>
<sequence length="94" mass="11045">MSERLFIIFGNTLSVITTILIIGASTFFITVFSDDPTNSPSYFFLLFFSYLIVLVVFTRFSIFYSHSDKFKKWQLLWAYSPFILNIIAIILFFQ</sequence>
<organism evidence="2 3">
    <name type="scientific">Candidatus Nomurabacteria bacterium GW2011_GWC2_35_8</name>
    <dbReference type="NCBI Taxonomy" id="1618752"/>
    <lineage>
        <taxon>Bacteria</taxon>
        <taxon>Candidatus Nomuraibacteriota</taxon>
    </lineage>
</organism>
<evidence type="ECO:0000313" key="2">
    <source>
        <dbReference type="EMBL" id="KKP87852.1"/>
    </source>
</evidence>